<evidence type="ECO:0000256" key="2">
    <source>
        <dbReference type="ARBA" id="ARBA00004647"/>
    </source>
</evidence>
<evidence type="ECO:0000256" key="1">
    <source>
        <dbReference type="ARBA" id="ARBA00004300"/>
    </source>
</evidence>
<dbReference type="AlphaFoldDB" id="A0A8J5I5J7"/>
<dbReference type="InterPro" id="IPR016098">
    <property type="entry name" value="CAP/MinC_C"/>
</dbReference>
<evidence type="ECO:0000313" key="8">
    <source>
        <dbReference type="EMBL" id="KAG6536169.1"/>
    </source>
</evidence>
<keyword evidence="6" id="KW-0206">Cytoskeleton</keyword>
<dbReference type="Proteomes" id="UP000734854">
    <property type="component" value="Unassembled WGS sequence"/>
</dbReference>
<dbReference type="Gene3D" id="2.160.20.70">
    <property type="match status" value="1"/>
</dbReference>
<evidence type="ECO:0000256" key="5">
    <source>
        <dbReference type="ARBA" id="ARBA00022490"/>
    </source>
</evidence>
<feature type="domain" description="C-CAP/cofactor C-like" evidence="7">
    <location>
        <begin position="1"/>
        <end position="113"/>
    </location>
</feature>
<dbReference type="InterPro" id="IPR017901">
    <property type="entry name" value="C-CAP_CF_C-like"/>
</dbReference>
<dbReference type="InterPro" id="IPR039589">
    <property type="entry name" value="TBCC1"/>
</dbReference>
<keyword evidence="5" id="KW-0963">Cytoplasm</keyword>
<reference evidence="8 9" key="1">
    <citation type="submission" date="2020-08" db="EMBL/GenBank/DDBJ databases">
        <title>Plant Genome Project.</title>
        <authorList>
            <person name="Zhang R.-G."/>
        </authorList>
    </citation>
    <scope>NUCLEOTIDE SEQUENCE [LARGE SCALE GENOMIC DNA]</scope>
    <source>
        <tissue evidence="8">Rhizome</tissue>
    </source>
</reference>
<dbReference type="InterPro" id="IPR036223">
    <property type="entry name" value="CAP_C_sf"/>
</dbReference>
<name>A0A8J5I5J7_ZINOF</name>
<comment type="subcellular location">
    <subcellularLocation>
        <location evidence="1">Cytoplasm</location>
        <location evidence="1">Cytoskeleton</location>
        <location evidence="1">Microtubule organizing center</location>
        <location evidence="1">Centrosome</location>
    </subcellularLocation>
    <subcellularLocation>
        <location evidence="2">Cytoplasm</location>
        <location evidence="2">Cytoskeleton</location>
        <location evidence="2">Spindle pole</location>
    </subcellularLocation>
</comment>
<dbReference type="InterPro" id="IPR012945">
    <property type="entry name" value="Tubulin-bd_cofactor_C_dom"/>
</dbReference>
<dbReference type="SMART" id="SM00673">
    <property type="entry name" value="CARP"/>
    <property type="match status" value="2"/>
</dbReference>
<evidence type="ECO:0000256" key="4">
    <source>
        <dbReference type="ARBA" id="ARBA00017559"/>
    </source>
</evidence>
<dbReference type="GO" id="GO:0000922">
    <property type="term" value="C:spindle pole"/>
    <property type="evidence" value="ECO:0007669"/>
    <property type="project" value="UniProtKB-SubCell"/>
</dbReference>
<protein>
    <recommendedName>
        <fullName evidence="4">TBCC domain-containing protein 1</fullName>
    </recommendedName>
</protein>
<accession>A0A8J5I5J7</accession>
<dbReference type="InterPro" id="IPR006599">
    <property type="entry name" value="CARP_motif"/>
</dbReference>
<dbReference type="Pfam" id="PF07986">
    <property type="entry name" value="TBCC"/>
    <property type="match status" value="1"/>
</dbReference>
<dbReference type="SUPFAM" id="SSF69340">
    <property type="entry name" value="C-terminal domain of adenylylcyclase associated protein"/>
    <property type="match status" value="1"/>
</dbReference>
<dbReference type="EMBL" id="JACMSC010000001">
    <property type="protein sequence ID" value="KAG6536169.1"/>
    <property type="molecule type" value="Genomic_DNA"/>
</dbReference>
<dbReference type="PROSITE" id="PS51329">
    <property type="entry name" value="C_CAP_COFACTOR_C"/>
    <property type="match status" value="1"/>
</dbReference>
<evidence type="ECO:0000259" key="7">
    <source>
        <dbReference type="PROSITE" id="PS51329"/>
    </source>
</evidence>
<proteinExistence type="inferred from homology"/>
<gene>
    <name evidence="8" type="ORF">ZIOFF_001218</name>
</gene>
<evidence type="ECO:0000313" key="9">
    <source>
        <dbReference type="Proteomes" id="UP000734854"/>
    </source>
</evidence>
<comment type="caution">
    <text evidence="8">The sequence shown here is derived from an EMBL/GenBank/DDBJ whole genome shotgun (WGS) entry which is preliminary data.</text>
</comment>
<sequence length="113" mass="12496">MVLSKNEIVVLQVLNCHDSVIYILAPLRLATVYGCSDATILLGAVGKSVKVEHCERVQIIAAAKRMCIANCRECVFYLGVNQQPLLVGDNHKLQVCFFCLLLFSLSLKEVSLE</sequence>
<organism evidence="8 9">
    <name type="scientific">Zingiber officinale</name>
    <name type="common">Ginger</name>
    <name type="synonym">Amomum zingiber</name>
    <dbReference type="NCBI Taxonomy" id="94328"/>
    <lineage>
        <taxon>Eukaryota</taxon>
        <taxon>Viridiplantae</taxon>
        <taxon>Streptophyta</taxon>
        <taxon>Embryophyta</taxon>
        <taxon>Tracheophyta</taxon>
        <taxon>Spermatophyta</taxon>
        <taxon>Magnoliopsida</taxon>
        <taxon>Liliopsida</taxon>
        <taxon>Zingiberales</taxon>
        <taxon>Zingiberaceae</taxon>
        <taxon>Zingiber</taxon>
    </lineage>
</organism>
<dbReference type="PANTHER" id="PTHR16052:SF0">
    <property type="entry name" value="TBCC DOMAIN-CONTAINING PROTEIN 1"/>
    <property type="match status" value="1"/>
</dbReference>
<comment type="similarity">
    <text evidence="3">Belongs to the TBCC family.</text>
</comment>
<dbReference type="PANTHER" id="PTHR16052">
    <property type="entry name" value="TBCC DOMAIN-CONTAINING PROTEIN 1"/>
    <property type="match status" value="1"/>
</dbReference>
<keyword evidence="9" id="KW-1185">Reference proteome</keyword>
<evidence type="ECO:0000256" key="6">
    <source>
        <dbReference type="ARBA" id="ARBA00023212"/>
    </source>
</evidence>
<evidence type="ECO:0000256" key="3">
    <source>
        <dbReference type="ARBA" id="ARBA00008848"/>
    </source>
</evidence>